<dbReference type="AlphaFoldDB" id="A0A0A9FQ67"/>
<reference evidence="1" key="2">
    <citation type="journal article" date="2015" name="Data Brief">
        <title>Shoot transcriptome of the giant reed, Arundo donax.</title>
        <authorList>
            <person name="Barrero R.A."/>
            <person name="Guerrero F.D."/>
            <person name="Moolhuijzen P."/>
            <person name="Goolsby J.A."/>
            <person name="Tidwell J."/>
            <person name="Bellgard S.E."/>
            <person name="Bellgard M.I."/>
        </authorList>
    </citation>
    <scope>NUCLEOTIDE SEQUENCE</scope>
    <source>
        <tissue evidence="1">Shoot tissue taken approximately 20 cm above the soil surface</tissue>
    </source>
</reference>
<reference evidence="1" key="1">
    <citation type="submission" date="2014-09" db="EMBL/GenBank/DDBJ databases">
        <authorList>
            <person name="Magalhaes I.L.F."/>
            <person name="Oliveira U."/>
            <person name="Santos F.R."/>
            <person name="Vidigal T.H.D.A."/>
            <person name="Brescovit A.D."/>
            <person name="Santos A.J."/>
        </authorList>
    </citation>
    <scope>NUCLEOTIDE SEQUENCE</scope>
    <source>
        <tissue evidence="1">Shoot tissue taken approximately 20 cm above the soil surface</tissue>
    </source>
</reference>
<proteinExistence type="predicted"/>
<protein>
    <submittedName>
        <fullName evidence="1">Uncharacterized protein</fullName>
    </submittedName>
</protein>
<accession>A0A0A9FQ67</accession>
<evidence type="ECO:0000313" key="1">
    <source>
        <dbReference type="EMBL" id="JAE13409.1"/>
    </source>
</evidence>
<sequence length="146" mass="15457">MYAPASKPPATAASGASVIASFSAASTTPMAMEPAAKARSSWSSGDLPETTSVASAPAPLLLSADTVVEADSRWVEDRYRRSATVASTTPMAAAVVGCGKRTGNGIELTVSSLLHFLRHFDFFSTLLYKWWAVAFLRFFLSESASE</sequence>
<dbReference type="EMBL" id="GBRH01184487">
    <property type="protein sequence ID" value="JAE13409.1"/>
    <property type="molecule type" value="Transcribed_RNA"/>
</dbReference>
<organism evidence="1">
    <name type="scientific">Arundo donax</name>
    <name type="common">Giant reed</name>
    <name type="synonym">Donax arundinaceus</name>
    <dbReference type="NCBI Taxonomy" id="35708"/>
    <lineage>
        <taxon>Eukaryota</taxon>
        <taxon>Viridiplantae</taxon>
        <taxon>Streptophyta</taxon>
        <taxon>Embryophyta</taxon>
        <taxon>Tracheophyta</taxon>
        <taxon>Spermatophyta</taxon>
        <taxon>Magnoliopsida</taxon>
        <taxon>Liliopsida</taxon>
        <taxon>Poales</taxon>
        <taxon>Poaceae</taxon>
        <taxon>PACMAD clade</taxon>
        <taxon>Arundinoideae</taxon>
        <taxon>Arundineae</taxon>
        <taxon>Arundo</taxon>
    </lineage>
</organism>
<name>A0A0A9FQ67_ARUDO</name>